<evidence type="ECO:0000256" key="1">
    <source>
        <dbReference type="SAM" id="Phobius"/>
    </source>
</evidence>
<dbReference type="InterPro" id="IPR036259">
    <property type="entry name" value="MFS_trans_sf"/>
</dbReference>
<sequence>MMAAFVMDKYLMFVPFLLIGCAWAAMLAMPFTFVTNALQGYGHMGAYLGLFNGTICVPQIIAAALGGVILALVGSVQAHMMVVAGVALVIGALAVGWIKDA</sequence>
<proteinExistence type="predicted"/>
<feature type="transmembrane region" description="Helical" evidence="1">
    <location>
        <begin position="12"/>
        <end position="34"/>
    </location>
</feature>
<dbReference type="EMBL" id="AMCI01002940">
    <property type="protein sequence ID" value="EJX01484.1"/>
    <property type="molecule type" value="Genomic_DNA"/>
</dbReference>
<evidence type="ECO:0000313" key="2">
    <source>
        <dbReference type="EMBL" id="EJX01484.1"/>
    </source>
</evidence>
<feature type="transmembrane region" description="Helical" evidence="1">
    <location>
        <begin position="46"/>
        <end position="72"/>
    </location>
</feature>
<organism evidence="2">
    <name type="scientific">gut metagenome</name>
    <dbReference type="NCBI Taxonomy" id="749906"/>
    <lineage>
        <taxon>unclassified sequences</taxon>
        <taxon>metagenomes</taxon>
        <taxon>organismal metagenomes</taxon>
    </lineage>
</organism>
<reference evidence="2" key="1">
    <citation type="journal article" date="2012" name="PLoS ONE">
        <title>Gene sets for utilization of primary and secondary nutrition supplies in the distal gut of endangered iberian lynx.</title>
        <authorList>
            <person name="Alcaide M."/>
            <person name="Messina E."/>
            <person name="Richter M."/>
            <person name="Bargiela R."/>
            <person name="Peplies J."/>
            <person name="Huws S.A."/>
            <person name="Newbold C.J."/>
            <person name="Golyshin P.N."/>
            <person name="Simon M.A."/>
            <person name="Lopez G."/>
            <person name="Yakimov M.M."/>
            <person name="Ferrer M."/>
        </authorList>
    </citation>
    <scope>NUCLEOTIDE SEQUENCE</scope>
</reference>
<keyword evidence="1" id="KW-0472">Membrane</keyword>
<protein>
    <submittedName>
        <fullName evidence="2">Transporter, major facilitator family protein</fullName>
    </submittedName>
</protein>
<keyword evidence="1" id="KW-1133">Transmembrane helix</keyword>
<dbReference type="SUPFAM" id="SSF103473">
    <property type="entry name" value="MFS general substrate transporter"/>
    <property type="match status" value="1"/>
</dbReference>
<feature type="transmembrane region" description="Helical" evidence="1">
    <location>
        <begin position="78"/>
        <end position="98"/>
    </location>
</feature>
<gene>
    <name evidence="2" type="ORF">EVA_10409</name>
</gene>
<accession>J9G3R6</accession>
<name>J9G3R6_9ZZZZ</name>
<dbReference type="AlphaFoldDB" id="J9G3R6"/>
<keyword evidence="1" id="KW-0812">Transmembrane</keyword>
<comment type="caution">
    <text evidence="2">The sequence shown here is derived from an EMBL/GenBank/DDBJ whole genome shotgun (WGS) entry which is preliminary data.</text>
</comment>